<comment type="caution">
    <text evidence="2">The sequence shown here is derived from an EMBL/GenBank/DDBJ whole genome shotgun (WGS) entry which is preliminary data.</text>
</comment>
<keyword evidence="3" id="KW-1185">Reference proteome</keyword>
<evidence type="ECO:0000256" key="1">
    <source>
        <dbReference type="SAM" id="MobiDB-lite"/>
    </source>
</evidence>
<accession>A0A9Q1JK18</accession>
<feature type="region of interest" description="Disordered" evidence="1">
    <location>
        <begin position="126"/>
        <end position="161"/>
    </location>
</feature>
<dbReference type="Gene3D" id="3.60.10.10">
    <property type="entry name" value="Endonuclease/exonuclease/phosphatase"/>
    <property type="match status" value="1"/>
</dbReference>
<dbReference type="AlphaFoldDB" id="A0A9Q1JK18"/>
<dbReference type="InterPro" id="IPR036691">
    <property type="entry name" value="Endo/exonu/phosph_ase_sf"/>
</dbReference>
<evidence type="ECO:0008006" key="4">
    <source>
        <dbReference type="Google" id="ProtNLM"/>
    </source>
</evidence>
<dbReference type="PANTHER" id="PTHR33710">
    <property type="entry name" value="BNAC02G09200D PROTEIN"/>
    <property type="match status" value="1"/>
</dbReference>
<dbReference type="Proteomes" id="UP001153076">
    <property type="component" value="Unassembled WGS sequence"/>
</dbReference>
<reference evidence="2" key="1">
    <citation type="submission" date="2022-04" db="EMBL/GenBank/DDBJ databases">
        <title>Carnegiea gigantea Genome sequencing and assembly v2.</title>
        <authorList>
            <person name="Copetti D."/>
            <person name="Sanderson M.J."/>
            <person name="Burquez A."/>
            <person name="Wojciechowski M.F."/>
        </authorList>
    </citation>
    <scope>NUCLEOTIDE SEQUENCE</scope>
    <source>
        <strain evidence="2">SGP5-SGP5p</strain>
        <tissue evidence="2">Aerial part</tissue>
    </source>
</reference>
<dbReference type="SUPFAM" id="SSF56219">
    <property type="entry name" value="DNase I-like"/>
    <property type="match status" value="1"/>
</dbReference>
<feature type="compositionally biased region" description="Polar residues" evidence="1">
    <location>
        <begin position="138"/>
        <end position="147"/>
    </location>
</feature>
<organism evidence="2 3">
    <name type="scientific">Carnegiea gigantea</name>
    <dbReference type="NCBI Taxonomy" id="171969"/>
    <lineage>
        <taxon>Eukaryota</taxon>
        <taxon>Viridiplantae</taxon>
        <taxon>Streptophyta</taxon>
        <taxon>Embryophyta</taxon>
        <taxon>Tracheophyta</taxon>
        <taxon>Spermatophyta</taxon>
        <taxon>Magnoliopsida</taxon>
        <taxon>eudicotyledons</taxon>
        <taxon>Gunneridae</taxon>
        <taxon>Pentapetalae</taxon>
        <taxon>Caryophyllales</taxon>
        <taxon>Cactineae</taxon>
        <taxon>Cactaceae</taxon>
        <taxon>Cactoideae</taxon>
        <taxon>Echinocereeae</taxon>
        <taxon>Carnegiea</taxon>
    </lineage>
</organism>
<gene>
    <name evidence="2" type="ORF">Cgig2_015017</name>
</gene>
<name>A0A9Q1JK18_9CARY</name>
<proteinExistence type="predicted"/>
<dbReference type="EMBL" id="JAKOGI010002981">
    <property type="protein sequence ID" value="KAJ8421010.1"/>
    <property type="molecule type" value="Genomic_DNA"/>
</dbReference>
<dbReference type="PANTHER" id="PTHR33710:SF71">
    <property type="entry name" value="ENDONUCLEASE_EXONUCLEASE_PHOSPHATASE DOMAIN-CONTAINING PROTEIN"/>
    <property type="match status" value="1"/>
</dbReference>
<evidence type="ECO:0000313" key="3">
    <source>
        <dbReference type="Proteomes" id="UP001153076"/>
    </source>
</evidence>
<protein>
    <recommendedName>
        <fullName evidence="4">Endonuclease/exonuclease/phosphatase domain-containing protein</fullName>
    </recommendedName>
</protein>
<sequence length="291" mass="33461">MTIAWCIIGDFNSMLIKDDKQGGNEISDHEVEELSNLMDTCELHEMKWLGIDRAFINAYWYDILDFTHTKYLANGLSDHTPLVIQFTTFTKPKAKFEYYDMWNASLWKHTPNTTAMEDVGLTQAKAQETKQRPLCRPQNPTRQGKNRAQQDKDRTVKRPQQCTYTAAREGSKREYIDILSSSISLIQQQAKINWITQGDENTRLFLAKAKKLTTYIYTIRDVQGNQIEGFDQQGHVLTEEHQVQMCKQFIDKDIKEALLSIPNIKSLGPDGYNSGLFKSTWHKVGPICSAI</sequence>
<evidence type="ECO:0000313" key="2">
    <source>
        <dbReference type="EMBL" id="KAJ8421010.1"/>
    </source>
</evidence>